<reference evidence="2 3" key="1">
    <citation type="submission" date="2020-02" db="EMBL/GenBank/DDBJ databases">
        <authorList>
            <person name="Dziuba M."/>
            <person name="Kuznetsov B."/>
            <person name="Mardanov A."/>
            <person name="Ravin N."/>
            <person name="Grouzdev D."/>
        </authorList>
    </citation>
    <scope>NUCLEOTIDE SEQUENCE [LARGE SCALE GENOMIC DNA]</scope>
    <source>
        <strain evidence="2 3">SpK</strain>
    </source>
</reference>
<evidence type="ECO:0000259" key="1">
    <source>
        <dbReference type="Pfam" id="PF01471"/>
    </source>
</evidence>
<evidence type="ECO:0000313" key="3">
    <source>
        <dbReference type="Proteomes" id="UP000480684"/>
    </source>
</evidence>
<dbReference type="InterPro" id="IPR036365">
    <property type="entry name" value="PGBD-like_sf"/>
</dbReference>
<name>A0A7C9QW24_9PROT</name>
<gene>
    <name evidence="2" type="ORF">G4223_17360</name>
</gene>
<dbReference type="RefSeq" id="WP_163682344.1">
    <property type="nucleotide sequence ID" value="NZ_JAAIYP010000044.1"/>
</dbReference>
<dbReference type="SUPFAM" id="SSF47090">
    <property type="entry name" value="PGBD-like"/>
    <property type="match status" value="1"/>
</dbReference>
<protein>
    <submittedName>
        <fullName evidence="2">Peptidoglycan-binding protein</fullName>
    </submittedName>
</protein>
<evidence type="ECO:0000313" key="2">
    <source>
        <dbReference type="EMBL" id="NFV81882.1"/>
    </source>
</evidence>
<dbReference type="Gene3D" id="1.10.101.10">
    <property type="entry name" value="PGBD-like superfamily/PGBD"/>
    <property type="match status" value="1"/>
</dbReference>
<proteinExistence type="predicted"/>
<feature type="domain" description="Peptidoglycan binding-like" evidence="1">
    <location>
        <begin position="20"/>
        <end position="66"/>
    </location>
</feature>
<sequence>MSWFKLKEPVGTNYRVDRTDLMNTKKALNQLGYYNIPPHRGIDDWTDEATFEGIKRFQKDNGLKVDAFMRPGGPTETKVNQQIAAGEPQFGGTDDEVDRSPRYTCTVCGAKHGGVFSPTICHNCILK</sequence>
<dbReference type="InterPro" id="IPR036366">
    <property type="entry name" value="PGBDSf"/>
</dbReference>
<dbReference type="EMBL" id="JAAIYP010000044">
    <property type="protein sequence ID" value="NFV81882.1"/>
    <property type="molecule type" value="Genomic_DNA"/>
</dbReference>
<keyword evidence="3" id="KW-1185">Reference proteome</keyword>
<dbReference type="Proteomes" id="UP000480684">
    <property type="component" value="Unassembled WGS sequence"/>
</dbReference>
<organism evidence="2 3">
    <name type="scientific">Magnetospirillum aberrantis SpK</name>
    <dbReference type="NCBI Taxonomy" id="908842"/>
    <lineage>
        <taxon>Bacteria</taxon>
        <taxon>Pseudomonadati</taxon>
        <taxon>Pseudomonadota</taxon>
        <taxon>Alphaproteobacteria</taxon>
        <taxon>Rhodospirillales</taxon>
        <taxon>Rhodospirillaceae</taxon>
        <taxon>Magnetospirillum</taxon>
    </lineage>
</organism>
<accession>A0A7C9QW24</accession>
<comment type="caution">
    <text evidence="2">The sequence shown here is derived from an EMBL/GenBank/DDBJ whole genome shotgun (WGS) entry which is preliminary data.</text>
</comment>
<dbReference type="InterPro" id="IPR002477">
    <property type="entry name" value="Peptidoglycan-bd-like"/>
</dbReference>
<dbReference type="Pfam" id="PF01471">
    <property type="entry name" value="PG_binding_1"/>
    <property type="match status" value="1"/>
</dbReference>
<dbReference type="AlphaFoldDB" id="A0A7C9QW24"/>